<dbReference type="Proteomes" id="UP000063930">
    <property type="component" value="Chromosome"/>
</dbReference>
<reference evidence="3" key="5">
    <citation type="journal article" date="2018" name="Front. Microbiol.">
        <title>Comparative Genomics of Completely Sequenced Lactobacillus helveticus Genomes Provides Insights into Strain-Specific Genes and Resolves Metagenomics Data Down to the Strain Level.</title>
        <authorList>
            <person name="Schmid M."/>
            <person name="Muri J."/>
            <person name="Melidis D."/>
            <person name="Varadarajan A.R."/>
            <person name="Somerville V."/>
            <person name="Wicki A."/>
            <person name="Moser A."/>
            <person name="Bourqui M."/>
            <person name="Wenzel C."/>
            <person name="Eugster-Meier E."/>
            <person name="Frey J.E."/>
            <person name="Irmler S."/>
            <person name="Ahrens C.H."/>
        </authorList>
    </citation>
    <scope>NUCLEOTIDE SEQUENCE</scope>
    <source>
        <strain evidence="3">FAM8105</strain>
    </source>
</reference>
<evidence type="ECO:0000313" key="7">
    <source>
        <dbReference type="EMBL" id="NRO34891.1"/>
    </source>
</evidence>
<reference evidence="4 10" key="3">
    <citation type="submission" date="2016-10" db="EMBL/GenBank/DDBJ databases">
        <title>Complete genomic sequencing of Lactobacillus helveticus LH99 and comparative genome analysis.</title>
        <authorList>
            <person name="Li N."/>
            <person name="You C."/>
            <person name="Liu Z."/>
        </authorList>
    </citation>
    <scope>NUCLEOTIDE SEQUENCE [LARGE SCALE GENOMIC DNA]</scope>
    <source>
        <strain evidence="4 10">LH99</strain>
    </source>
</reference>
<dbReference type="EMBL" id="CP019581">
    <property type="protein sequence ID" value="AZK90745.1"/>
    <property type="molecule type" value="Genomic_DNA"/>
</dbReference>
<dbReference type="Proteomes" id="UP000234562">
    <property type="component" value="Chromosome"/>
</dbReference>
<evidence type="ECO:0000313" key="6">
    <source>
        <dbReference type="EMBL" id="NRN91853.1"/>
    </source>
</evidence>
<protein>
    <submittedName>
        <fullName evidence="6">Uncharacterized protein</fullName>
    </submittedName>
</protein>
<dbReference type="EMBL" id="WCGB01000028">
    <property type="protein sequence ID" value="NRN91853.1"/>
    <property type="molecule type" value="Genomic_DNA"/>
</dbReference>
<dbReference type="EMBL" id="CP015496">
    <property type="protein sequence ID" value="AUI74334.1"/>
    <property type="molecule type" value="Genomic_DNA"/>
</dbReference>
<evidence type="ECO:0000313" key="12">
    <source>
        <dbReference type="Proteomes" id="UP000601587"/>
    </source>
</evidence>
<dbReference type="PANTHER" id="PTHR38446:SF1">
    <property type="entry name" value="BLL0914 PROTEIN"/>
    <property type="match status" value="1"/>
</dbReference>
<keyword evidence="1" id="KW-0812">Transmembrane</keyword>
<dbReference type="PANTHER" id="PTHR38446">
    <property type="entry name" value="BLL0914 PROTEIN"/>
    <property type="match status" value="1"/>
</dbReference>
<dbReference type="Pfam" id="PF06993">
    <property type="entry name" value="DUF1304"/>
    <property type="match status" value="1"/>
</dbReference>
<name>A0A2I6BMC7_LACHE</name>
<gene>
    <name evidence="2" type="ORF">ALV80_05980</name>
    <name evidence="4" type="ORF">BC335_1203</name>
    <name evidence="7" type="ORF">IMAU30003_01138</name>
    <name evidence="6" type="ORF">IMAU50013_01399</name>
    <name evidence="5" type="ORF">LH5_00484</name>
    <name evidence="3" type="ORF">Lh8105_05755</name>
</gene>
<keyword evidence="1" id="KW-1133">Transmembrane helix</keyword>
<dbReference type="EMBL" id="CP012381">
    <property type="protein sequence ID" value="ALI52650.1"/>
    <property type="molecule type" value="Genomic_DNA"/>
</dbReference>
<evidence type="ECO:0000313" key="5">
    <source>
        <dbReference type="EMBL" id="AZK90745.1"/>
    </source>
</evidence>
<dbReference type="Proteomes" id="UP000267794">
    <property type="component" value="Chromosome"/>
</dbReference>
<reference evidence="5 11" key="4">
    <citation type="submission" date="2017-02" db="EMBL/GenBank/DDBJ databases">
        <title>Complete genome sequence of Lactobacillus helveticus.</title>
        <authorList>
            <person name="Kim J.F."/>
            <person name="Chung Y."/>
            <person name="Kwak M."/>
        </authorList>
    </citation>
    <scope>NUCLEOTIDE SEQUENCE [LARGE SCALE GENOMIC DNA]</scope>
    <source>
        <strain evidence="5 11">LH5</strain>
    </source>
</reference>
<evidence type="ECO:0000313" key="4">
    <source>
        <dbReference type="EMBL" id="AYE61660.1"/>
    </source>
</evidence>
<dbReference type="OMA" id="TIMALEM"/>
<evidence type="ECO:0000313" key="10">
    <source>
        <dbReference type="Proteomes" id="UP000267794"/>
    </source>
</evidence>
<reference evidence="6" key="6">
    <citation type="submission" date="2019-09" db="EMBL/GenBank/DDBJ databases">
        <title>Comparative genomic analysis of Lactobacillus helveticus.</title>
        <authorList>
            <person name="Zhang H."/>
            <person name="Chen Y."/>
            <person name="Zhong Z."/>
        </authorList>
    </citation>
    <scope>NUCLEOTIDE SEQUENCE</scope>
    <source>
        <strain evidence="7">IMAU30003</strain>
        <strain evidence="6">IMAU50013</strain>
    </source>
</reference>
<sequence>METTATFLMIKIALVFIVGIEHIGICLLEIFGKPAQQAKAFDMSKNFVKQKEARISMANQGIYNGMLGLLLILSYFVFPFSTVIEVWQLLLGMIMVVAIFGGFTATKKIWLVQLLPALIAFLFLI</sequence>
<dbReference type="GeneID" id="99756655"/>
<dbReference type="EMBL" id="CP017982">
    <property type="protein sequence ID" value="AYE61660.1"/>
    <property type="molecule type" value="Genomic_DNA"/>
</dbReference>
<evidence type="ECO:0000313" key="2">
    <source>
        <dbReference type="EMBL" id="ALI52650.1"/>
    </source>
</evidence>
<dbReference type="Proteomes" id="UP000601587">
    <property type="component" value="Unassembled WGS sequence"/>
</dbReference>
<evidence type="ECO:0000313" key="9">
    <source>
        <dbReference type="Proteomes" id="UP000234562"/>
    </source>
</evidence>
<dbReference type="AlphaFoldDB" id="A0A2I6BMC7"/>
<proteinExistence type="predicted"/>
<feature type="transmembrane region" description="Helical" evidence="1">
    <location>
        <begin position="6"/>
        <end position="31"/>
    </location>
</feature>
<keyword evidence="1" id="KW-0472">Membrane</keyword>
<reference evidence="9" key="2">
    <citation type="submission" date="2016-05" db="EMBL/GenBank/DDBJ databases">
        <title>Genome sequence of Lactobacillus helveticus FAM8105.</title>
        <authorList>
            <person name="Ahrens C."/>
            <person name="Schmid M."/>
        </authorList>
    </citation>
    <scope>NUCLEOTIDE SEQUENCE [LARGE SCALE GENOMIC DNA]</scope>
    <source>
        <strain evidence="9">FAM8105</strain>
    </source>
</reference>
<dbReference type="Proteomes" id="UP000651333">
    <property type="component" value="Unassembled WGS sequence"/>
</dbReference>
<organism evidence="6 12">
    <name type="scientific">Lactobacillus helveticus</name>
    <name type="common">Lactobacillus suntoryeus</name>
    <dbReference type="NCBI Taxonomy" id="1587"/>
    <lineage>
        <taxon>Bacteria</taxon>
        <taxon>Bacillati</taxon>
        <taxon>Bacillota</taxon>
        <taxon>Bacilli</taxon>
        <taxon>Lactobacillales</taxon>
        <taxon>Lactobacillaceae</taxon>
        <taxon>Lactobacillus</taxon>
    </lineage>
</organism>
<evidence type="ECO:0000313" key="11">
    <source>
        <dbReference type="Proteomes" id="UP000267945"/>
    </source>
</evidence>
<accession>A0A2I6BMC7</accession>
<dbReference type="InterPro" id="IPR009732">
    <property type="entry name" value="DUF1304"/>
</dbReference>
<reference evidence="2 8" key="1">
    <citation type="submission" date="2015-08" db="EMBL/GenBank/DDBJ databases">
        <title>Complete genome sequence of Lactobacillus helveticus CAUH18, a probiotic strain originated from koumiss.</title>
        <authorList>
            <person name="Yang Y."/>
            <person name="Hao Y."/>
        </authorList>
    </citation>
    <scope>NUCLEOTIDE SEQUENCE [LARGE SCALE GENOMIC DNA]</scope>
    <source>
        <strain evidence="2 8">CAUH18</strain>
    </source>
</reference>
<dbReference type="EMBL" id="WCHB01000032">
    <property type="protein sequence ID" value="NRO34891.1"/>
    <property type="molecule type" value="Genomic_DNA"/>
</dbReference>
<evidence type="ECO:0000313" key="3">
    <source>
        <dbReference type="EMBL" id="AUI74334.1"/>
    </source>
</evidence>
<feature type="transmembrane region" description="Helical" evidence="1">
    <location>
        <begin position="61"/>
        <end position="80"/>
    </location>
</feature>
<feature type="transmembrane region" description="Helical" evidence="1">
    <location>
        <begin position="86"/>
        <end position="105"/>
    </location>
</feature>
<dbReference type="Proteomes" id="UP000267945">
    <property type="component" value="Chromosome"/>
</dbReference>
<evidence type="ECO:0000313" key="8">
    <source>
        <dbReference type="Proteomes" id="UP000063930"/>
    </source>
</evidence>
<dbReference type="RefSeq" id="WP_012211854.1">
    <property type="nucleotide sequence ID" value="NZ_CP012381.1"/>
</dbReference>
<evidence type="ECO:0000256" key="1">
    <source>
        <dbReference type="SAM" id="Phobius"/>
    </source>
</evidence>